<dbReference type="SMART" id="SM00304">
    <property type="entry name" value="HAMP"/>
    <property type="match status" value="1"/>
</dbReference>
<dbReference type="GO" id="GO:0005886">
    <property type="term" value="C:plasma membrane"/>
    <property type="evidence" value="ECO:0007669"/>
    <property type="project" value="UniProtKB-SubCell"/>
</dbReference>
<keyword evidence="6 7" id="KW-0472">Membrane</keyword>
<dbReference type="InterPro" id="IPR036890">
    <property type="entry name" value="HATPase_C_sf"/>
</dbReference>
<organism evidence="9 10">
    <name type="scientific">Cohnella endophytica</name>
    <dbReference type="NCBI Taxonomy" id="2419778"/>
    <lineage>
        <taxon>Bacteria</taxon>
        <taxon>Bacillati</taxon>
        <taxon>Bacillota</taxon>
        <taxon>Bacilli</taxon>
        <taxon>Bacillales</taxon>
        <taxon>Paenibacillaceae</taxon>
        <taxon>Cohnella</taxon>
    </lineage>
</organism>
<comment type="subcellular location">
    <subcellularLocation>
        <location evidence="1">Cell membrane</location>
        <topology evidence="1">Multi-pass membrane protein</topology>
    </subcellularLocation>
</comment>
<keyword evidence="7" id="KW-1133">Transmembrane helix</keyword>
<dbReference type="PANTHER" id="PTHR34220">
    <property type="entry name" value="SENSOR HISTIDINE KINASE YPDA"/>
    <property type="match status" value="1"/>
</dbReference>
<dbReference type="EMBL" id="RBZM01000003">
    <property type="protein sequence ID" value="RKP56284.1"/>
    <property type="molecule type" value="Genomic_DNA"/>
</dbReference>
<keyword evidence="7" id="KW-0812">Transmembrane</keyword>
<dbReference type="InterPro" id="IPR010559">
    <property type="entry name" value="Sig_transdc_His_kin_internal"/>
</dbReference>
<feature type="domain" description="HAMP" evidence="8">
    <location>
        <begin position="333"/>
        <end position="386"/>
    </location>
</feature>
<dbReference type="Pfam" id="PF06580">
    <property type="entry name" value="His_kinase"/>
    <property type="match status" value="1"/>
</dbReference>
<dbReference type="PANTHER" id="PTHR34220:SF7">
    <property type="entry name" value="SENSOR HISTIDINE KINASE YPDA"/>
    <property type="match status" value="1"/>
</dbReference>
<dbReference type="Pfam" id="PF02518">
    <property type="entry name" value="HATPase_c"/>
    <property type="match status" value="1"/>
</dbReference>
<proteinExistence type="predicted"/>
<evidence type="ECO:0000256" key="6">
    <source>
        <dbReference type="ARBA" id="ARBA00023136"/>
    </source>
</evidence>
<feature type="transmembrane region" description="Helical" evidence="7">
    <location>
        <begin position="36"/>
        <end position="56"/>
    </location>
</feature>
<keyword evidence="4" id="KW-0808">Transferase</keyword>
<keyword evidence="10" id="KW-1185">Reference proteome</keyword>
<dbReference type="Gene3D" id="6.10.340.10">
    <property type="match status" value="1"/>
</dbReference>
<sequence>MRNVAPSELAFRLCLFGSILEAWETMMTMRISTKMIVGYILLIVLPFMLFAVFVYYQLYEKMFDQYQLANQQNIELSVGSLESSLGKIESLQSIYQNNAALIDYIRGDFMEDRDLIYSYLKDISPAISFASLGEPAISSLTIFPKTKQRPLWVPGFQSYEEIHGILSEREISSLKPAMGLWKHTIGEDGLSLAYYHKIYSETYTGDLGIIQMKVKPELFENLLENLRAVHPGNNLVLLGENKEIMPTAFQTGLTDSQIMNIVSAVKVKSNSPFQTDNNHLLVNSVDIKRLGITVVEVNNRNKVFNFLRIKQLWVIGGGSLLLLLSAMYYLIVSSLTKRIILLSRHMRKVGQDSLGHPYSGHAGTDEIGFLISNYNAMIIRMDELVNRVQKVELLKKEADFKMLQAQIQPHFLYNTLETMRMLARSNKDYIVADMALSLGNLLRYSLTKGNDTTLREELEHVKAYIAIHQIRIPDLDFQLEIDDSIMMLRCPRFILQPLVENGMIHGLSPKRGSKRISIRINQEEGYATILVADNGVGISSEKLMALRQFLAGTAGEEAIEIRGMGIGLNNVSERMKAYFGQESEMHIDSTIEVGTACSLIILLKEEPHA</sequence>
<gene>
    <name evidence="9" type="ORF">D7Z26_06525</name>
</gene>
<evidence type="ECO:0000256" key="3">
    <source>
        <dbReference type="ARBA" id="ARBA00022553"/>
    </source>
</evidence>
<evidence type="ECO:0000256" key="1">
    <source>
        <dbReference type="ARBA" id="ARBA00004651"/>
    </source>
</evidence>
<dbReference type="PROSITE" id="PS50885">
    <property type="entry name" value="HAMP"/>
    <property type="match status" value="1"/>
</dbReference>
<dbReference type="SUPFAM" id="SSF158472">
    <property type="entry name" value="HAMP domain-like"/>
    <property type="match status" value="1"/>
</dbReference>
<evidence type="ECO:0000313" key="9">
    <source>
        <dbReference type="EMBL" id="RKP56284.1"/>
    </source>
</evidence>
<dbReference type="InterPro" id="IPR050640">
    <property type="entry name" value="Bact_2-comp_sensor_kinase"/>
</dbReference>
<accession>A0A494Y0L0</accession>
<feature type="transmembrane region" description="Helical" evidence="7">
    <location>
        <begin position="312"/>
        <end position="331"/>
    </location>
</feature>
<dbReference type="AlphaFoldDB" id="A0A494Y0L0"/>
<protein>
    <submittedName>
        <fullName evidence="9">Sensor histidine kinase</fullName>
    </submittedName>
</protein>
<dbReference type="Proteomes" id="UP000282076">
    <property type="component" value="Unassembled WGS sequence"/>
</dbReference>
<comment type="caution">
    <text evidence="9">The sequence shown here is derived from an EMBL/GenBank/DDBJ whole genome shotgun (WGS) entry which is preliminary data.</text>
</comment>
<evidence type="ECO:0000256" key="4">
    <source>
        <dbReference type="ARBA" id="ARBA00022679"/>
    </source>
</evidence>
<reference evidence="9 10" key="1">
    <citation type="submission" date="2018-10" db="EMBL/GenBank/DDBJ databases">
        <title>Cohnella sp. M2MS4P-1, whole genome shotgun sequence.</title>
        <authorList>
            <person name="Tuo L."/>
        </authorList>
    </citation>
    <scope>NUCLEOTIDE SEQUENCE [LARGE SCALE GENOMIC DNA]</scope>
    <source>
        <strain evidence="9 10">M2MS4P-1</strain>
    </source>
</reference>
<keyword evidence="2" id="KW-1003">Cell membrane</keyword>
<name>A0A494Y0L0_9BACL</name>
<dbReference type="GO" id="GO:0000155">
    <property type="term" value="F:phosphorelay sensor kinase activity"/>
    <property type="evidence" value="ECO:0007669"/>
    <property type="project" value="InterPro"/>
</dbReference>
<evidence type="ECO:0000259" key="8">
    <source>
        <dbReference type="PROSITE" id="PS50885"/>
    </source>
</evidence>
<evidence type="ECO:0000256" key="5">
    <source>
        <dbReference type="ARBA" id="ARBA00022777"/>
    </source>
</evidence>
<keyword evidence="5 9" id="KW-0418">Kinase</keyword>
<evidence type="ECO:0000256" key="2">
    <source>
        <dbReference type="ARBA" id="ARBA00022475"/>
    </source>
</evidence>
<keyword evidence="3" id="KW-0597">Phosphoprotein</keyword>
<dbReference type="Gene3D" id="3.30.565.10">
    <property type="entry name" value="Histidine kinase-like ATPase, C-terminal domain"/>
    <property type="match status" value="1"/>
</dbReference>
<evidence type="ECO:0000313" key="10">
    <source>
        <dbReference type="Proteomes" id="UP000282076"/>
    </source>
</evidence>
<dbReference type="InterPro" id="IPR003660">
    <property type="entry name" value="HAMP_dom"/>
</dbReference>
<evidence type="ECO:0000256" key="7">
    <source>
        <dbReference type="SAM" id="Phobius"/>
    </source>
</evidence>
<dbReference type="InterPro" id="IPR003594">
    <property type="entry name" value="HATPase_dom"/>
</dbReference>
<dbReference type="SUPFAM" id="SSF55874">
    <property type="entry name" value="ATPase domain of HSP90 chaperone/DNA topoisomerase II/histidine kinase"/>
    <property type="match status" value="1"/>
</dbReference>